<evidence type="ECO:0000313" key="2">
    <source>
        <dbReference type="Proteomes" id="UP000198372"/>
    </source>
</evidence>
<keyword evidence="2" id="KW-1185">Reference proteome</keyword>
<name>A0A238FGC4_9BASI</name>
<accession>A0A238FGC4</accession>
<proteinExistence type="predicted"/>
<dbReference type="AlphaFoldDB" id="A0A238FGC4"/>
<evidence type="ECO:0000313" key="1">
    <source>
        <dbReference type="EMBL" id="SCV72862.1"/>
    </source>
</evidence>
<dbReference type="Proteomes" id="UP000198372">
    <property type="component" value="Unassembled WGS sequence"/>
</dbReference>
<protein>
    <submittedName>
        <fullName evidence="1">BQ2448_4399 protein</fullName>
    </submittedName>
</protein>
<sequence>MSKSMQNNPDELFDPTLQLLAWDRHLCSHRQADWNKASLDLDYRAIYEHLEPQAALLPGSRRPIAALQDVSLEKRAYDALTSFLGEHDLDDKVLAKAKNLLARAGNPVFCNAMPECSATVHHWCIGVLEPLLAYLWSHYTYNKQELPIGPSLCKLHFIAPEASQPPGITLVLVAGEVIISRLPILFERDSNFLQFVTQPNLFASMGRCKLYLEQEGPIPLDPTVRSHGAQAMLNKVRNDLHIRGQRLRFHAYDSVRRNSETGNPFGGPRFGMMIGTRMYVLAEVVENPQNAQEVGFLFSTVHLDPRDDGQTRGDLPFFFARKSMTHLALAAMPDHLTHIPMPSPEIVARLFGPPKIDKQEWRKTWKKDWQRYFKASLIFHLSSFIAYWKTLLHRIQ</sequence>
<dbReference type="OrthoDB" id="2540044at2759"/>
<organism evidence="1 2">
    <name type="scientific">Microbotryum intermedium</name>
    <dbReference type="NCBI Taxonomy" id="269621"/>
    <lineage>
        <taxon>Eukaryota</taxon>
        <taxon>Fungi</taxon>
        <taxon>Dikarya</taxon>
        <taxon>Basidiomycota</taxon>
        <taxon>Pucciniomycotina</taxon>
        <taxon>Microbotryomycetes</taxon>
        <taxon>Microbotryales</taxon>
        <taxon>Microbotryaceae</taxon>
        <taxon>Microbotryum</taxon>
    </lineage>
</organism>
<reference evidence="2" key="1">
    <citation type="submission" date="2016-09" db="EMBL/GenBank/DDBJ databases">
        <authorList>
            <person name="Jeantristanb JTB J.-T."/>
            <person name="Ricardo R."/>
        </authorList>
    </citation>
    <scope>NUCLEOTIDE SEQUENCE [LARGE SCALE GENOMIC DNA]</scope>
</reference>
<dbReference type="EMBL" id="FMSP01000009">
    <property type="protein sequence ID" value="SCV72862.1"/>
    <property type="molecule type" value="Genomic_DNA"/>
</dbReference>
<gene>
    <name evidence="1" type="ORF">BQ2448_4399</name>
</gene>
<dbReference type="STRING" id="269621.A0A238FGC4"/>